<organism evidence="1 2">
    <name type="scientific">Biomaibacter acetigenes</name>
    <dbReference type="NCBI Taxonomy" id="2316383"/>
    <lineage>
        <taxon>Bacteria</taxon>
        <taxon>Bacillati</taxon>
        <taxon>Bacillota</taxon>
        <taxon>Clostridia</taxon>
        <taxon>Thermosediminibacterales</taxon>
        <taxon>Tepidanaerobacteraceae</taxon>
        <taxon>Biomaibacter</taxon>
    </lineage>
</organism>
<dbReference type="KEGG" id="bacg:D2962_04115"/>
<gene>
    <name evidence="1" type="ORF">D2962_04115</name>
</gene>
<dbReference type="Proteomes" id="UP000280960">
    <property type="component" value="Chromosome"/>
</dbReference>
<reference evidence="1 2" key="1">
    <citation type="submission" date="2018-10" db="EMBL/GenBank/DDBJ databases">
        <authorList>
            <person name="Zhang X."/>
        </authorList>
    </citation>
    <scope>NUCLEOTIDE SEQUENCE [LARGE SCALE GENOMIC DNA]</scope>
    <source>
        <strain evidence="1 2">SK-G1</strain>
    </source>
</reference>
<evidence type="ECO:0000313" key="2">
    <source>
        <dbReference type="Proteomes" id="UP000280960"/>
    </source>
</evidence>
<proteinExistence type="predicted"/>
<evidence type="ECO:0000313" key="1">
    <source>
        <dbReference type="EMBL" id="AYO29899.1"/>
    </source>
</evidence>
<accession>A0A3G2R3F3</accession>
<sequence>MTKEQTYQYFLELINKIPNREKYSDDDLIQNNLAYFIDRYYNSPNWAYMQEEVENLLKKGDLVGLSFYIFKAIQKYRQTLLK</sequence>
<dbReference type="EMBL" id="CP033169">
    <property type="protein sequence ID" value="AYO29899.1"/>
    <property type="molecule type" value="Genomic_DNA"/>
</dbReference>
<protein>
    <submittedName>
        <fullName evidence="1">Uncharacterized protein</fullName>
    </submittedName>
</protein>
<name>A0A3G2R3F3_9FIRM</name>
<dbReference type="AlphaFoldDB" id="A0A3G2R3F3"/>
<keyword evidence="2" id="KW-1185">Reference proteome</keyword>
<dbReference type="RefSeq" id="WP_120765309.1">
    <property type="nucleotide sequence ID" value="NZ_CP033169.1"/>
</dbReference>